<dbReference type="Proteomes" id="UP000799779">
    <property type="component" value="Unassembled WGS sequence"/>
</dbReference>
<dbReference type="SUPFAM" id="SSF57850">
    <property type="entry name" value="RING/U-box"/>
    <property type="match status" value="1"/>
</dbReference>
<reference evidence="1" key="1">
    <citation type="journal article" date="2020" name="Stud. Mycol.">
        <title>101 Dothideomycetes genomes: a test case for predicting lifestyles and emergence of pathogens.</title>
        <authorList>
            <person name="Haridas S."/>
            <person name="Albert R."/>
            <person name="Binder M."/>
            <person name="Bloem J."/>
            <person name="Labutti K."/>
            <person name="Salamov A."/>
            <person name="Andreopoulos B."/>
            <person name="Baker S."/>
            <person name="Barry K."/>
            <person name="Bills G."/>
            <person name="Bluhm B."/>
            <person name="Cannon C."/>
            <person name="Castanera R."/>
            <person name="Culley D."/>
            <person name="Daum C."/>
            <person name="Ezra D."/>
            <person name="Gonzalez J."/>
            <person name="Henrissat B."/>
            <person name="Kuo A."/>
            <person name="Liang C."/>
            <person name="Lipzen A."/>
            <person name="Lutzoni F."/>
            <person name="Magnuson J."/>
            <person name="Mondo S."/>
            <person name="Nolan M."/>
            <person name="Ohm R."/>
            <person name="Pangilinan J."/>
            <person name="Park H.-J."/>
            <person name="Ramirez L."/>
            <person name="Alfaro M."/>
            <person name="Sun H."/>
            <person name="Tritt A."/>
            <person name="Yoshinaga Y."/>
            <person name="Zwiers L.-H."/>
            <person name="Turgeon B."/>
            <person name="Goodwin S."/>
            <person name="Spatafora J."/>
            <person name="Crous P."/>
            <person name="Grigoriev I."/>
        </authorList>
    </citation>
    <scope>NUCLEOTIDE SEQUENCE</scope>
    <source>
        <strain evidence="1">CBS 123094</strain>
    </source>
</reference>
<keyword evidence="2" id="KW-1185">Reference proteome</keyword>
<sequence>MVNLYLKRANEVTSTIRKNFGKDPWTIRGEHTDHSAVDELSLSEIEQASNEFYAFSEEYYAESLEIQTWGVPQFDDIRHSIPESLGGRAELIERIPCLYQRNDQDPKVFREMPYYKLEDFGYWLLSNFDEPAMVPAEAEEHFRAHAGWNSEPLRAVRNHTNLEWQLFEFFTSKTLRSRLGYKSSTEPCTPEKMSGSFDADRCFICMEDISDDDRALKLRCGHILFPWSILLPPLVLPLYYELAELKDALASLDGQVDAYLLAGPQDLNDLAFGQLMKALFDIHTKWEDAKSKWWKGRQLYDN</sequence>
<dbReference type="AlphaFoldDB" id="A0A6A5VZM1"/>
<evidence type="ECO:0000313" key="2">
    <source>
        <dbReference type="Proteomes" id="UP000799779"/>
    </source>
</evidence>
<dbReference type="EMBL" id="ML977670">
    <property type="protein sequence ID" value="KAF1994129.1"/>
    <property type="molecule type" value="Genomic_DNA"/>
</dbReference>
<dbReference type="OrthoDB" id="3687216at2759"/>
<evidence type="ECO:0000313" key="1">
    <source>
        <dbReference type="EMBL" id="KAF1994129.1"/>
    </source>
</evidence>
<gene>
    <name evidence="1" type="ORF">P154DRAFT_582118</name>
</gene>
<accession>A0A6A5VZM1</accession>
<protein>
    <submittedName>
        <fullName evidence="1">Uncharacterized protein</fullName>
    </submittedName>
</protein>
<proteinExistence type="predicted"/>
<name>A0A6A5VZM1_9PLEO</name>
<organism evidence="1 2">
    <name type="scientific">Amniculicola lignicola CBS 123094</name>
    <dbReference type="NCBI Taxonomy" id="1392246"/>
    <lineage>
        <taxon>Eukaryota</taxon>
        <taxon>Fungi</taxon>
        <taxon>Dikarya</taxon>
        <taxon>Ascomycota</taxon>
        <taxon>Pezizomycotina</taxon>
        <taxon>Dothideomycetes</taxon>
        <taxon>Pleosporomycetidae</taxon>
        <taxon>Pleosporales</taxon>
        <taxon>Amniculicolaceae</taxon>
        <taxon>Amniculicola</taxon>
    </lineage>
</organism>